<dbReference type="InterPro" id="IPR051681">
    <property type="entry name" value="Ser/Thr_Kinases-Pseudokinases"/>
</dbReference>
<dbReference type="AlphaFoldDB" id="A0A0A1UGK3"/>
<dbReference type="InterPro" id="IPR011009">
    <property type="entry name" value="Kinase-like_dom_sf"/>
</dbReference>
<dbReference type="GO" id="GO:0005524">
    <property type="term" value="F:ATP binding"/>
    <property type="evidence" value="ECO:0007669"/>
    <property type="project" value="UniProtKB-UniRule"/>
</dbReference>
<proteinExistence type="predicted"/>
<name>A0A0A1UGK3_ENTIV</name>
<dbReference type="KEGG" id="eiv:EIN_371590"/>
<gene>
    <name evidence="5" type="ORF">EIN_371590</name>
</gene>
<evidence type="ECO:0000256" key="1">
    <source>
        <dbReference type="ARBA" id="ARBA00022741"/>
    </source>
</evidence>
<reference evidence="5 6" key="1">
    <citation type="submission" date="2012-10" db="EMBL/GenBank/DDBJ databases">
        <authorList>
            <person name="Zafar N."/>
            <person name="Inman J."/>
            <person name="Hall N."/>
            <person name="Lorenzi H."/>
            <person name="Caler E."/>
        </authorList>
    </citation>
    <scope>NUCLEOTIDE SEQUENCE [LARGE SCALE GENOMIC DNA]</scope>
    <source>
        <strain evidence="5 6">IP1</strain>
    </source>
</reference>
<dbReference type="SUPFAM" id="SSF56112">
    <property type="entry name" value="Protein kinase-like (PK-like)"/>
    <property type="match status" value="1"/>
</dbReference>
<sequence>MPTISYTLRDAIANKKLSLDNPPHLPHIESFIFDILNLFITKDLPKVTLEDFYVYDERGKISTFGDIYFWFDVCAPNITYFVSEKSAIMSEGVRYWLDLKKKQNVQKATITDLHNVLNQFLEEVGYTGDNNFSVGNFLIALNSMTQFTEIEHNEYYNHCKSVKLGDEIDVTELYLYVNNTPIQFDKFKFVEIKKNNVKVPMVCLKSDTNCFAELLGSGSYGKVLKGKYISRDGSTHEGVDVAIKWFIPQKYGNVYGQYFYLREVRMLSSLKREPNIAEIIGKNDENGLIVQRLYKQTLRSFIQGQKQTVFSSFDTSRDALVYIMDIVNAVLNFKEVGLFHRDYKMENTFLLDDRAYMGDFGSGVVLSLTNTGNTSLGTIGNFPPNYYIEKDRQRIDTYSVAVLLSNFFFTQTNSTSGLVIKAYQKYGNPDTFAEEVREKKQKEMIKVINDNILYKLYNFNCTQQQVDKRLVKYVETLKTDLMNIIEAGKKQSKDDLGRAKLQSIVENTKTCLKDVFKYDYKQLDHRVVDDVASLFQSFTKMYSLEEKKIENHPISYITFLDDINANKYEDALNAMYYILQALAFVCGQKEDMKMAESVWVLGKELCKFIDGKKRQEMMATLECLHSAVHSQ</sequence>
<dbReference type="PROSITE" id="PS50011">
    <property type="entry name" value="PROTEIN_KINASE_DOM"/>
    <property type="match status" value="1"/>
</dbReference>
<dbReference type="Proteomes" id="UP000014680">
    <property type="component" value="Unassembled WGS sequence"/>
</dbReference>
<evidence type="ECO:0000313" key="5">
    <source>
        <dbReference type="EMBL" id="ELP92747.1"/>
    </source>
</evidence>
<dbReference type="GeneID" id="14891620"/>
<evidence type="ECO:0000313" key="6">
    <source>
        <dbReference type="Proteomes" id="UP000014680"/>
    </source>
</evidence>
<organism evidence="5 6">
    <name type="scientific">Entamoeba invadens IP1</name>
    <dbReference type="NCBI Taxonomy" id="370355"/>
    <lineage>
        <taxon>Eukaryota</taxon>
        <taxon>Amoebozoa</taxon>
        <taxon>Evosea</taxon>
        <taxon>Archamoebae</taxon>
        <taxon>Mastigamoebida</taxon>
        <taxon>Entamoebidae</taxon>
        <taxon>Entamoeba</taxon>
    </lineage>
</organism>
<dbReference type="EMBL" id="KB206332">
    <property type="protein sequence ID" value="ELP92747.1"/>
    <property type="molecule type" value="Genomic_DNA"/>
</dbReference>
<evidence type="ECO:0000256" key="2">
    <source>
        <dbReference type="ARBA" id="ARBA00022840"/>
    </source>
</evidence>
<evidence type="ECO:0000256" key="3">
    <source>
        <dbReference type="PROSITE-ProRule" id="PRU10141"/>
    </source>
</evidence>
<dbReference type="PROSITE" id="PS00107">
    <property type="entry name" value="PROTEIN_KINASE_ATP"/>
    <property type="match status" value="1"/>
</dbReference>
<keyword evidence="2 3" id="KW-0067">ATP-binding</keyword>
<dbReference type="InterPro" id="IPR000719">
    <property type="entry name" value="Prot_kinase_dom"/>
</dbReference>
<dbReference type="PANTHER" id="PTHR44329">
    <property type="entry name" value="SERINE/THREONINE-PROTEIN KINASE TNNI3K-RELATED"/>
    <property type="match status" value="1"/>
</dbReference>
<evidence type="ECO:0000259" key="4">
    <source>
        <dbReference type="PROSITE" id="PS50011"/>
    </source>
</evidence>
<keyword evidence="6" id="KW-1185">Reference proteome</keyword>
<dbReference type="SMART" id="SM00220">
    <property type="entry name" value="S_TKc"/>
    <property type="match status" value="1"/>
</dbReference>
<protein>
    <recommendedName>
        <fullName evidence="4">Protein kinase domain-containing protein</fullName>
    </recommendedName>
</protein>
<dbReference type="Gene3D" id="1.10.510.10">
    <property type="entry name" value="Transferase(Phosphotransferase) domain 1"/>
    <property type="match status" value="1"/>
</dbReference>
<dbReference type="RefSeq" id="XP_004259518.1">
    <property type="nucleotide sequence ID" value="XM_004259470.1"/>
</dbReference>
<dbReference type="GO" id="GO:0004674">
    <property type="term" value="F:protein serine/threonine kinase activity"/>
    <property type="evidence" value="ECO:0007669"/>
    <property type="project" value="TreeGrafter"/>
</dbReference>
<dbReference type="VEuPathDB" id="AmoebaDB:EIN_371590"/>
<dbReference type="Gene3D" id="3.30.200.20">
    <property type="entry name" value="Phosphorylase Kinase, domain 1"/>
    <property type="match status" value="1"/>
</dbReference>
<accession>A0A0A1UGK3</accession>
<feature type="binding site" evidence="3">
    <location>
        <position position="244"/>
    </location>
    <ligand>
        <name>ATP</name>
        <dbReference type="ChEBI" id="CHEBI:30616"/>
    </ligand>
</feature>
<keyword evidence="1 3" id="KW-0547">Nucleotide-binding</keyword>
<dbReference type="OMA" id="IRFECLI"/>
<dbReference type="PROSITE" id="PS00108">
    <property type="entry name" value="PROTEIN_KINASE_ST"/>
    <property type="match status" value="1"/>
</dbReference>
<dbReference type="InterPro" id="IPR008271">
    <property type="entry name" value="Ser/Thr_kinase_AS"/>
</dbReference>
<dbReference type="InterPro" id="IPR017441">
    <property type="entry name" value="Protein_kinase_ATP_BS"/>
</dbReference>
<dbReference type="OrthoDB" id="1668230at2759"/>
<feature type="domain" description="Protein kinase" evidence="4">
    <location>
        <begin position="209"/>
        <end position="516"/>
    </location>
</feature>
<dbReference type="Pfam" id="PF00069">
    <property type="entry name" value="Pkinase"/>
    <property type="match status" value="1"/>
</dbReference>